<dbReference type="PRINTS" id="PR01549">
    <property type="entry name" value="AUTOINDCRSYN"/>
</dbReference>
<evidence type="ECO:0000313" key="10">
    <source>
        <dbReference type="EMBL" id="MBB6091228.1"/>
    </source>
</evidence>
<dbReference type="InterPro" id="IPR016181">
    <property type="entry name" value="Acyl_CoA_acyltransferase"/>
</dbReference>
<organism evidence="10 11">
    <name type="scientific">Povalibacter uvarum</name>
    <dbReference type="NCBI Taxonomy" id="732238"/>
    <lineage>
        <taxon>Bacteria</taxon>
        <taxon>Pseudomonadati</taxon>
        <taxon>Pseudomonadota</taxon>
        <taxon>Gammaproteobacteria</taxon>
        <taxon>Steroidobacterales</taxon>
        <taxon>Steroidobacteraceae</taxon>
        <taxon>Povalibacter</taxon>
    </lineage>
</organism>
<proteinExistence type="inferred from homology"/>
<evidence type="ECO:0000256" key="1">
    <source>
        <dbReference type="ARBA" id="ARBA00012340"/>
    </source>
</evidence>
<dbReference type="GO" id="GO:0009372">
    <property type="term" value="P:quorum sensing"/>
    <property type="evidence" value="ECO:0007669"/>
    <property type="project" value="UniProtKB-UniRule"/>
</dbReference>
<comment type="caution">
    <text evidence="10">The sequence shown here is derived from an EMBL/GenBank/DDBJ whole genome shotgun (WGS) entry which is preliminary data.</text>
</comment>
<gene>
    <name evidence="10" type="ORF">HNQ60_000074</name>
</gene>
<keyword evidence="6 8" id="KW-0071">Autoinducer synthesis</keyword>
<comment type="similarity">
    <text evidence="8 9">Belongs to the autoinducer synthase family.</text>
</comment>
<dbReference type="PANTHER" id="PTHR39322">
    <property type="entry name" value="ACYL-HOMOSERINE-LACTONE SYNTHASE"/>
    <property type="match status" value="1"/>
</dbReference>
<evidence type="ECO:0000256" key="8">
    <source>
        <dbReference type="PROSITE-ProRule" id="PRU00533"/>
    </source>
</evidence>
<evidence type="ECO:0000256" key="4">
    <source>
        <dbReference type="ARBA" id="ARBA00022679"/>
    </source>
</evidence>
<dbReference type="GO" id="GO:0007165">
    <property type="term" value="P:signal transduction"/>
    <property type="evidence" value="ECO:0007669"/>
    <property type="project" value="TreeGrafter"/>
</dbReference>
<dbReference type="Pfam" id="PF00765">
    <property type="entry name" value="Autoind_synth"/>
    <property type="match status" value="1"/>
</dbReference>
<evidence type="ECO:0000256" key="3">
    <source>
        <dbReference type="ARBA" id="ARBA00022654"/>
    </source>
</evidence>
<dbReference type="GO" id="GO:0061579">
    <property type="term" value="F:N-acyl homoserine lactone synthase activity"/>
    <property type="evidence" value="ECO:0007669"/>
    <property type="project" value="UniProtKB-UniRule"/>
</dbReference>
<dbReference type="Gene3D" id="3.40.630.30">
    <property type="match status" value="1"/>
</dbReference>
<dbReference type="InterPro" id="IPR001690">
    <property type="entry name" value="Autoind_synthase"/>
</dbReference>
<evidence type="ECO:0000256" key="6">
    <source>
        <dbReference type="ARBA" id="ARBA00022929"/>
    </source>
</evidence>
<keyword evidence="5 9" id="KW-0949">S-adenosyl-L-methionine</keyword>
<evidence type="ECO:0000256" key="2">
    <source>
        <dbReference type="ARBA" id="ARBA00018768"/>
    </source>
</evidence>
<name>A0A841HFZ7_9GAMM</name>
<comment type="catalytic activity">
    <reaction evidence="7 9">
        <text>a fatty acyl-[ACP] + S-adenosyl-L-methionine = an N-acyl-L-homoserine lactone + S-methyl-5'-thioadenosine + holo-[ACP] + H(+)</text>
        <dbReference type="Rhea" id="RHEA:10096"/>
        <dbReference type="Rhea" id="RHEA-COMP:9685"/>
        <dbReference type="Rhea" id="RHEA-COMP:14125"/>
        <dbReference type="ChEBI" id="CHEBI:15378"/>
        <dbReference type="ChEBI" id="CHEBI:17509"/>
        <dbReference type="ChEBI" id="CHEBI:55474"/>
        <dbReference type="ChEBI" id="CHEBI:59789"/>
        <dbReference type="ChEBI" id="CHEBI:64479"/>
        <dbReference type="ChEBI" id="CHEBI:138651"/>
        <dbReference type="EC" id="2.3.1.184"/>
    </reaction>
</comment>
<accession>A0A841HFZ7</accession>
<dbReference type="PROSITE" id="PS51187">
    <property type="entry name" value="AUTOINDUCER_SYNTH_2"/>
    <property type="match status" value="1"/>
</dbReference>
<reference evidence="10 11" key="1">
    <citation type="submission" date="2020-08" db="EMBL/GenBank/DDBJ databases">
        <title>Genomic Encyclopedia of Type Strains, Phase IV (KMG-IV): sequencing the most valuable type-strain genomes for metagenomic binning, comparative biology and taxonomic classification.</title>
        <authorList>
            <person name="Goeker M."/>
        </authorList>
    </citation>
    <scope>NUCLEOTIDE SEQUENCE [LARGE SCALE GENOMIC DNA]</scope>
    <source>
        <strain evidence="10 11">DSM 26723</strain>
    </source>
</reference>
<dbReference type="SUPFAM" id="SSF55729">
    <property type="entry name" value="Acyl-CoA N-acyltransferases (Nat)"/>
    <property type="match status" value="1"/>
</dbReference>
<dbReference type="PANTHER" id="PTHR39322:SF1">
    <property type="entry name" value="ISOVALERYL-HOMOSERINE LACTONE SYNTHASE"/>
    <property type="match status" value="1"/>
</dbReference>
<evidence type="ECO:0000313" key="11">
    <source>
        <dbReference type="Proteomes" id="UP000588068"/>
    </source>
</evidence>
<dbReference type="EC" id="2.3.1.184" evidence="1 9"/>
<dbReference type="AlphaFoldDB" id="A0A841HFZ7"/>
<evidence type="ECO:0000256" key="7">
    <source>
        <dbReference type="ARBA" id="ARBA00048576"/>
    </source>
</evidence>
<dbReference type="EMBL" id="JACHHZ010000001">
    <property type="protein sequence ID" value="MBB6091228.1"/>
    <property type="molecule type" value="Genomic_DNA"/>
</dbReference>
<keyword evidence="3 8" id="KW-0673">Quorum sensing</keyword>
<sequence>MIFIVTGENRHLFESELAQMHRQRKAVFIDDLGWKVPAIGGMEIDSYDHANTIYLLLHDEAGQELLASARLFPTTQPHLMTDVFAHLCALPPPTGPLVWEASRFCASPELAGRRRLEVLWQILAGVMETCLLFGIEQIVFTANRAFLPLAMQCGWDARTLGNTVADGDDHVTPVCVQIHPAGLRSLRRRFGIEGPVTRFVTPRLRVAA</sequence>
<keyword evidence="11" id="KW-1185">Reference proteome</keyword>
<keyword evidence="4 9" id="KW-0808">Transferase</keyword>
<evidence type="ECO:0000256" key="9">
    <source>
        <dbReference type="RuleBase" id="RU361135"/>
    </source>
</evidence>
<dbReference type="RefSeq" id="WP_184329040.1">
    <property type="nucleotide sequence ID" value="NZ_JACHHZ010000001.1"/>
</dbReference>
<evidence type="ECO:0000256" key="5">
    <source>
        <dbReference type="ARBA" id="ARBA00022691"/>
    </source>
</evidence>
<dbReference type="Proteomes" id="UP000588068">
    <property type="component" value="Unassembled WGS sequence"/>
</dbReference>
<protein>
    <recommendedName>
        <fullName evidence="2 9">Acyl-homoserine-lactone synthase</fullName>
        <ecNumber evidence="1 9">2.3.1.184</ecNumber>
    </recommendedName>
    <alternativeName>
        <fullName evidence="9">Autoinducer synthesis protein</fullName>
    </alternativeName>
</protein>